<gene>
    <name evidence="1" type="primary">Nfu_g_1_004840</name>
</gene>
<evidence type="ECO:0000313" key="1">
    <source>
        <dbReference type="EMBL" id="SBP32754.1"/>
    </source>
</evidence>
<sequence length="92" mass="10019">MHEHQRKHIVAENEEGPSPLCYISCSNNSSGVCVITFSSLLKRSSSVDEFVTKPAKSFLCLPATSTPSERIFSAAGTSALKREEAFLQNVSK</sequence>
<proteinExistence type="predicted"/>
<dbReference type="EMBL" id="HADX01010522">
    <property type="protein sequence ID" value="SBP32754.1"/>
    <property type="molecule type" value="Transcribed_RNA"/>
</dbReference>
<protein>
    <recommendedName>
        <fullName evidence="2">HAT C-terminal dimerisation domain-containing protein</fullName>
    </recommendedName>
</protein>
<organism evidence="1">
    <name type="scientific">Iconisemion striatum</name>
    <dbReference type="NCBI Taxonomy" id="60296"/>
    <lineage>
        <taxon>Eukaryota</taxon>
        <taxon>Metazoa</taxon>
        <taxon>Chordata</taxon>
        <taxon>Craniata</taxon>
        <taxon>Vertebrata</taxon>
        <taxon>Euteleostomi</taxon>
        <taxon>Actinopterygii</taxon>
        <taxon>Neopterygii</taxon>
        <taxon>Teleostei</taxon>
        <taxon>Neoteleostei</taxon>
        <taxon>Acanthomorphata</taxon>
        <taxon>Ovalentaria</taxon>
        <taxon>Atherinomorphae</taxon>
        <taxon>Cyprinodontiformes</taxon>
        <taxon>Nothobranchiidae</taxon>
        <taxon>Iconisemion</taxon>
    </lineage>
</organism>
<evidence type="ECO:0008006" key="2">
    <source>
        <dbReference type="Google" id="ProtNLM"/>
    </source>
</evidence>
<dbReference type="AlphaFoldDB" id="A0A1A7YRG8"/>
<name>A0A1A7YRG8_9TELE</name>
<reference evidence="1" key="2">
    <citation type="submission" date="2016-06" db="EMBL/GenBank/DDBJ databases">
        <title>The genome of a short-lived fish provides insights into sex chromosome evolution and the genetic control of aging.</title>
        <authorList>
            <person name="Reichwald K."/>
            <person name="Felder M."/>
            <person name="Petzold A."/>
            <person name="Koch P."/>
            <person name="Groth M."/>
            <person name="Platzer M."/>
        </authorList>
    </citation>
    <scope>NUCLEOTIDE SEQUENCE</scope>
    <source>
        <tissue evidence="1">Brain</tissue>
    </source>
</reference>
<reference evidence="1" key="1">
    <citation type="submission" date="2016-05" db="EMBL/GenBank/DDBJ databases">
        <authorList>
            <person name="Lavstsen T."/>
            <person name="Jespersen J.S."/>
        </authorList>
    </citation>
    <scope>NUCLEOTIDE SEQUENCE</scope>
    <source>
        <tissue evidence="1">Brain</tissue>
    </source>
</reference>
<accession>A0A1A7YRG8</accession>